<keyword evidence="2" id="KW-1003">Cell membrane</keyword>
<evidence type="ECO:0000256" key="3">
    <source>
        <dbReference type="ARBA" id="ARBA00022679"/>
    </source>
</evidence>
<reference evidence="9 11" key="1">
    <citation type="submission" date="2016-02" db="EMBL/GenBank/DDBJ databases">
        <authorList>
            <person name="Nicholson A.C."/>
            <person name="Humrighouse B.W."/>
            <person name="Loparev V."/>
            <person name="Emery B."/>
            <person name="Graziano J."/>
            <person name="McQuiston J.R."/>
        </authorList>
    </citation>
    <scope>NUCLEOTIDE SEQUENCE [LARGE SCALE GENOMIC DNA]</scope>
    <source>
        <strain evidence="9 11">E6809</strain>
    </source>
</reference>
<dbReference type="GO" id="GO:0071555">
    <property type="term" value="P:cell wall organization"/>
    <property type="evidence" value="ECO:0007669"/>
    <property type="project" value="TreeGrafter"/>
</dbReference>
<feature type="binding site" evidence="7">
    <location>
        <position position="190"/>
    </location>
    <ligand>
        <name>Mg(2+)</name>
        <dbReference type="ChEBI" id="CHEBI:18420"/>
    </ligand>
</feature>
<feature type="transmembrane region" description="Helical" evidence="8">
    <location>
        <begin position="214"/>
        <end position="232"/>
    </location>
</feature>
<feature type="transmembrane region" description="Helical" evidence="8">
    <location>
        <begin position="139"/>
        <end position="157"/>
    </location>
</feature>
<feature type="transmembrane region" description="Helical" evidence="8">
    <location>
        <begin position="113"/>
        <end position="132"/>
    </location>
</feature>
<dbReference type="EMBL" id="MAHS01000010">
    <property type="protein sequence ID" value="OPB49039.1"/>
    <property type="molecule type" value="Genomic_DNA"/>
</dbReference>
<name>A0A1T3D6S9_9FLAO</name>
<reference evidence="10" key="2">
    <citation type="submission" date="2016-06" db="EMBL/GenBank/DDBJ databases">
        <authorList>
            <person name="Nicholson A.C."/>
        </authorList>
    </citation>
    <scope>NUCLEOTIDE SEQUENCE [LARGE SCALE GENOMIC DNA]</scope>
    <source>
        <strain evidence="10">E6809</strain>
    </source>
</reference>
<feature type="transmembrane region" description="Helical" evidence="8">
    <location>
        <begin position="63"/>
        <end position="79"/>
    </location>
</feature>
<dbReference type="PANTHER" id="PTHR22926">
    <property type="entry name" value="PHOSPHO-N-ACETYLMURAMOYL-PENTAPEPTIDE-TRANSFERASE"/>
    <property type="match status" value="1"/>
</dbReference>
<evidence type="ECO:0000256" key="2">
    <source>
        <dbReference type="ARBA" id="ARBA00022475"/>
    </source>
</evidence>
<dbReference type="GO" id="GO:0016780">
    <property type="term" value="F:phosphotransferase activity, for other substituted phosphate groups"/>
    <property type="evidence" value="ECO:0007669"/>
    <property type="project" value="InterPro"/>
</dbReference>
<feature type="transmembrane region" description="Helical" evidence="8">
    <location>
        <begin position="91"/>
        <end position="107"/>
    </location>
</feature>
<organism evidence="10">
    <name type="scientific">Elizabethkingia anophelis</name>
    <dbReference type="NCBI Taxonomy" id="1117645"/>
    <lineage>
        <taxon>Bacteria</taxon>
        <taxon>Pseudomonadati</taxon>
        <taxon>Bacteroidota</taxon>
        <taxon>Flavobacteriia</taxon>
        <taxon>Flavobacteriales</taxon>
        <taxon>Weeksellaceae</taxon>
        <taxon>Elizabethkingia</taxon>
    </lineage>
</organism>
<evidence type="ECO:0000256" key="5">
    <source>
        <dbReference type="ARBA" id="ARBA00022989"/>
    </source>
</evidence>
<dbReference type="Pfam" id="PF00953">
    <property type="entry name" value="Glycos_transf_4"/>
    <property type="match status" value="1"/>
</dbReference>
<dbReference type="GO" id="GO:0046872">
    <property type="term" value="F:metal ion binding"/>
    <property type="evidence" value="ECO:0007669"/>
    <property type="project" value="UniProtKB-KW"/>
</dbReference>
<keyword evidence="6 8" id="KW-0472">Membrane</keyword>
<evidence type="ECO:0000256" key="4">
    <source>
        <dbReference type="ARBA" id="ARBA00022692"/>
    </source>
</evidence>
<dbReference type="GO" id="GO:0005886">
    <property type="term" value="C:plasma membrane"/>
    <property type="evidence" value="ECO:0007669"/>
    <property type="project" value="UniProtKB-SubCell"/>
</dbReference>
<dbReference type="AlphaFoldDB" id="A0A1T3D6S9"/>
<feature type="transmembrane region" description="Helical" evidence="8">
    <location>
        <begin position="163"/>
        <end position="180"/>
    </location>
</feature>
<proteinExistence type="predicted"/>
<feature type="transmembrane region" description="Helical" evidence="8">
    <location>
        <begin position="187"/>
        <end position="208"/>
    </location>
</feature>
<keyword evidence="3 10" id="KW-0808">Transferase</keyword>
<dbReference type="PANTHER" id="PTHR22926:SF3">
    <property type="entry name" value="UNDECAPRENYL-PHOSPHATE ALPHA-N-ACETYLGLUCOSAMINYL 1-PHOSPHATE TRANSFERASE"/>
    <property type="match status" value="1"/>
</dbReference>
<comment type="subcellular location">
    <subcellularLocation>
        <location evidence="1">Cell membrane</location>
        <topology evidence="1">Multi-pass membrane protein</topology>
    </subcellularLocation>
</comment>
<dbReference type="InterPro" id="IPR000715">
    <property type="entry name" value="Glycosyl_transferase_4"/>
</dbReference>
<sequence>MQYLFIIIALFILELFYFKIADKFNIIDKPNERSSHTQVTLRGGGVIFYFGALLFFLISDFQYPYFILGLSLMALVSFLDDVFTLSNKIRLLVHLISVILMFVQIGLFSYAWFIPLIALVLTIGIINAYNFMDGINGITAFYSLVVLSLLAIVNLSINFVDKNLIYYSIIGSLVFGFFNFRQKAKCFAGDVGSVSIAFIIVFLLSQLILKTGNIIYLLFLTVYGLDAIWTIIRRLMKKENIFKAHRSHLYQYLANENKVNKLVVSAVYGIIQILIGIIVIWTASLPLKYQIILSGVIISLGSIIYIAVKKRIIRKYNL</sequence>
<accession>A0A1T3D6S9</accession>
<evidence type="ECO:0000313" key="11">
    <source>
        <dbReference type="Proteomes" id="UP000189738"/>
    </source>
</evidence>
<feature type="transmembrane region" description="Helical" evidence="8">
    <location>
        <begin position="39"/>
        <end position="57"/>
    </location>
</feature>
<feature type="binding site" evidence="7">
    <location>
        <position position="130"/>
    </location>
    <ligand>
        <name>Mg(2+)</name>
        <dbReference type="ChEBI" id="CHEBI:18420"/>
    </ligand>
</feature>
<protein>
    <submittedName>
        <fullName evidence="10">UDP-GlcNAc--UDP-phosphate GlcNAc-1-phosphate transferase</fullName>
    </submittedName>
</protein>
<feature type="transmembrane region" description="Helical" evidence="8">
    <location>
        <begin position="262"/>
        <end position="283"/>
    </location>
</feature>
<evidence type="ECO:0000256" key="7">
    <source>
        <dbReference type="PIRSR" id="PIRSR600715-1"/>
    </source>
</evidence>
<feature type="transmembrane region" description="Helical" evidence="8">
    <location>
        <begin position="6"/>
        <end position="27"/>
    </location>
</feature>
<dbReference type="EMBL" id="CP014339">
    <property type="protein sequence ID" value="AQX49304.1"/>
    <property type="molecule type" value="Genomic_DNA"/>
</dbReference>
<dbReference type="RefSeq" id="WP_078411613.1">
    <property type="nucleotide sequence ID" value="NZ_CP014339.1"/>
</dbReference>
<dbReference type="Proteomes" id="UP000189738">
    <property type="component" value="Chromosome"/>
</dbReference>
<evidence type="ECO:0000256" key="1">
    <source>
        <dbReference type="ARBA" id="ARBA00004651"/>
    </source>
</evidence>
<keyword evidence="4 8" id="KW-0812">Transmembrane</keyword>
<dbReference type="GO" id="GO:0044038">
    <property type="term" value="P:cell wall macromolecule biosynthetic process"/>
    <property type="evidence" value="ECO:0007669"/>
    <property type="project" value="TreeGrafter"/>
</dbReference>
<comment type="cofactor">
    <cofactor evidence="7">
        <name>Mg(2+)</name>
        <dbReference type="ChEBI" id="CHEBI:18420"/>
    </cofactor>
</comment>
<keyword evidence="7" id="KW-0460">Magnesium</keyword>
<evidence type="ECO:0000256" key="8">
    <source>
        <dbReference type="SAM" id="Phobius"/>
    </source>
</evidence>
<evidence type="ECO:0000313" key="10">
    <source>
        <dbReference type="EMBL" id="OPB49039.1"/>
    </source>
</evidence>
<evidence type="ECO:0000313" key="9">
    <source>
        <dbReference type="EMBL" id="AQX49304.1"/>
    </source>
</evidence>
<keyword evidence="5 8" id="KW-1133">Transmembrane helix</keyword>
<evidence type="ECO:0000256" key="6">
    <source>
        <dbReference type="ARBA" id="ARBA00023136"/>
    </source>
</evidence>
<dbReference type="GO" id="GO:0009103">
    <property type="term" value="P:lipopolysaccharide biosynthetic process"/>
    <property type="evidence" value="ECO:0007669"/>
    <property type="project" value="TreeGrafter"/>
</dbReference>
<gene>
    <name evidence="9" type="ORF">AYC66_00785</name>
    <name evidence="10" type="ORF">BAY09_03115</name>
</gene>
<dbReference type="CDD" id="cd06854">
    <property type="entry name" value="GT_WbpL_WbcO_like"/>
    <property type="match status" value="1"/>
</dbReference>
<feature type="transmembrane region" description="Helical" evidence="8">
    <location>
        <begin position="289"/>
        <end position="308"/>
    </location>
</feature>
<keyword evidence="7" id="KW-0479">Metal-binding</keyword>